<evidence type="ECO:0000256" key="10">
    <source>
        <dbReference type="ARBA" id="ARBA00023303"/>
    </source>
</evidence>
<dbReference type="PANTHER" id="PTHR10027">
    <property type="entry name" value="CALCIUM-ACTIVATED POTASSIUM CHANNEL ALPHA CHAIN"/>
    <property type="match status" value="1"/>
</dbReference>
<dbReference type="GO" id="GO:0005886">
    <property type="term" value="C:plasma membrane"/>
    <property type="evidence" value="ECO:0007669"/>
    <property type="project" value="TreeGrafter"/>
</dbReference>
<evidence type="ECO:0000256" key="8">
    <source>
        <dbReference type="ARBA" id="ARBA00023065"/>
    </source>
</evidence>
<keyword evidence="9" id="KW-0472">Membrane</keyword>
<evidence type="ECO:0000256" key="4">
    <source>
        <dbReference type="ARBA" id="ARBA00022692"/>
    </source>
</evidence>
<name>A0A0N4WYC3_HAEPC</name>
<proteinExistence type="predicted"/>
<dbReference type="WBParaSite" id="HPLM_0001686901-mRNA-1">
    <property type="protein sequence ID" value="HPLM_0001686901-mRNA-1"/>
    <property type="gene ID" value="HPLM_0001686901"/>
</dbReference>
<evidence type="ECO:0000256" key="3">
    <source>
        <dbReference type="ARBA" id="ARBA00022538"/>
    </source>
</evidence>
<keyword evidence="6" id="KW-0630">Potassium</keyword>
<keyword evidence="3" id="KW-0633">Potassium transport</keyword>
<evidence type="ECO:0000313" key="11">
    <source>
        <dbReference type="EMBL" id="VDO62066.1"/>
    </source>
</evidence>
<evidence type="ECO:0000256" key="2">
    <source>
        <dbReference type="ARBA" id="ARBA00022448"/>
    </source>
</evidence>
<dbReference type="Proteomes" id="UP000268014">
    <property type="component" value="Unassembled WGS sequence"/>
</dbReference>
<keyword evidence="5" id="KW-0631">Potassium channel</keyword>
<evidence type="ECO:0000256" key="6">
    <source>
        <dbReference type="ARBA" id="ARBA00022958"/>
    </source>
</evidence>
<keyword evidence="8" id="KW-0406">Ion transport</keyword>
<evidence type="ECO:0000313" key="13">
    <source>
        <dbReference type="WBParaSite" id="HPLM_0001686901-mRNA-1"/>
    </source>
</evidence>
<keyword evidence="10" id="KW-0407">Ion channel</keyword>
<dbReference type="GO" id="GO:0005228">
    <property type="term" value="F:intracellular sodium-activated potassium channel activity"/>
    <property type="evidence" value="ECO:0007669"/>
    <property type="project" value="TreeGrafter"/>
</dbReference>
<sequence>MFPRLRMITELTHTSNMRFVQFSANNPYSLAQSKFEKNEKKRGSHMPYMFRLPFAQGGVFSANMLDRLLYQAIIKPYVVTLTRLLLGIDQSAGSGYLSSMVITSEDLWIKTYGQLYKRLCSSGANIPLGIFRTKDMDTKTVSHEMEEKCHLVDVSQQELAVERRKEMLNHIRTRMRGMGMTEDDEESFDSVDPIESSNKISFVIINPTAELQLEAGDIVYVLCSPVKEDADSKLTNPKRGLRREQHIEEMTVDNVDNNVDHMSYDALSLP</sequence>
<evidence type="ECO:0000256" key="7">
    <source>
        <dbReference type="ARBA" id="ARBA00022989"/>
    </source>
</evidence>
<gene>
    <name evidence="11" type="ORF">HPLM_LOCUS16861</name>
</gene>
<comment type="subcellular location">
    <subcellularLocation>
        <location evidence="1">Membrane</location>
        <topology evidence="1">Multi-pass membrane protein</topology>
    </subcellularLocation>
</comment>
<protein>
    <submittedName>
        <fullName evidence="13">BK_channel_a domain-containing protein</fullName>
    </submittedName>
</protein>
<dbReference type="InterPro" id="IPR047871">
    <property type="entry name" value="K_chnl_Slo-like"/>
</dbReference>
<evidence type="ECO:0000313" key="12">
    <source>
        <dbReference type="Proteomes" id="UP000268014"/>
    </source>
</evidence>
<evidence type="ECO:0000256" key="1">
    <source>
        <dbReference type="ARBA" id="ARBA00004141"/>
    </source>
</evidence>
<accession>A0A0N4WYC3</accession>
<reference evidence="13" key="1">
    <citation type="submission" date="2017-02" db="UniProtKB">
        <authorList>
            <consortium name="WormBaseParasite"/>
        </authorList>
    </citation>
    <scope>IDENTIFICATION</scope>
</reference>
<dbReference type="PANTHER" id="PTHR10027:SF10">
    <property type="entry name" value="SLOWPOKE 2, ISOFORM D"/>
    <property type="match status" value="1"/>
</dbReference>
<dbReference type="AlphaFoldDB" id="A0A0N4WYC3"/>
<organism evidence="13">
    <name type="scientific">Haemonchus placei</name>
    <name type="common">Barber's pole worm</name>
    <dbReference type="NCBI Taxonomy" id="6290"/>
    <lineage>
        <taxon>Eukaryota</taxon>
        <taxon>Metazoa</taxon>
        <taxon>Ecdysozoa</taxon>
        <taxon>Nematoda</taxon>
        <taxon>Chromadorea</taxon>
        <taxon>Rhabditida</taxon>
        <taxon>Rhabditina</taxon>
        <taxon>Rhabditomorpha</taxon>
        <taxon>Strongyloidea</taxon>
        <taxon>Trichostrongylidae</taxon>
        <taxon>Haemonchus</taxon>
    </lineage>
</organism>
<evidence type="ECO:0000256" key="5">
    <source>
        <dbReference type="ARBA" id="ARBA00022826"/>
    </source>
</evidence>
<keyword evidence="12" id="KW-1185">Reference proteome</keyword>
<dbReference type="OrthoDB" id="257992at2759"/>
<evidence type="ECO:0000256" key="9">
    <source>
        <dbReference type="ARBA" id="ARBA00023136"/>
    </source>
</evidence>
<keyword evidence="2" id="KW-0813">Transport</keyword>
<keyword evidence="7" id="KW-1133">Transmembrane helix</keyword>
<reference evidence="11 12" key="2">
    <citation type="submission" date="2018-11" db="EMBL/GenBank/DDBJ databases">
        <authorList>
            <consortium name="Pathogen Informatics"/>
        </authorList>
    </citation>
    <scope>NUCLEOTIDE SEQUENCE [LARGE SCALE GENOMIC DNA]</scope>
    <source>
        <strain evidence="11 12">MHpl1</strain>
    </source>
</reference>
<keyword evidence="4" id="KW-0812">Transmembrane</keyword>
<dbReference type="GO" id="GO:0015271">
    <property type="term" value="F:outward rectifier potassium channel activity"/>
    <property type="evidence" value="ECO:0007669"/>
    <property type="project" value="TreeGrafter"/>
</dbReference>
<dbReference type="EMBL" id="UZAF01019623">
    <property type="protein sequence ID" value="VDO62066.1"/>
    <property type="molecule type" value="Genomic_DNA"/>
</dbReference>